<gene>
    <name evidence="2" type="ORF">METZ01_LOCUS131831</name>
</gene>
<protein>
    <recommendedName>
        <fullName evidence="1">FAS1-like dehydratase domain-containing protein</fullName>
    </recommendedName>
</protein>
<dbReference type="Gene3D" id="3.10.129.10">
    <property type="entry name" value="Hotdog Thioesterase"/>
    <property type="match status" value="2"/>
</dbReference>
<proteinExistence type="predicted"/>
<dbReference type="SUPFAM" id="SSF54637">
    <property type="entry name" value="Thioesterase/thiol ester dehydrase-isomerase"/>
    <property type="match status" value="2"/>
</dbReference>
<dbReference type="Pfam" id="PF13452">
    <property type="entry name" value="FAS1_DH_region"/>
    <property type="match status" value="1"/>
</dbReference>
<dbReference type="InterPro" id="IPR029069">
    <property type="entry name" value="HotDog_dom_sf"/>
</dbReference>
<evidence type="ECO:0000313" key="2">
    <source>
        <dbReference type="EMBL" id="SVA78977.1"/>
    </source>
</evidence>
<accession>A0A381YR46</accession>
<evidence type="ECO:0000259" key="1">
    <source>
        <dbReference type="Pfam" id="PF13452"/>
    </source>
</evidence>
<sequence length="260" mass="29096">MTEINSTRLHYSLNLSGRPPSYGESVFPLALLMLGEPSVPPDGVGIDGHPARGGFMPPVPLKRRMFAGGEYEFFQPLRVGDQISVSWEITDITQKNGNSGELVFVNILREFWVKETLCASENRTIVYTDSEPKSRPQTAPEKIGEWHEEMRTNSLQLFRYSALTFNGHRVHYDQPYATQVEGYSGLVVHGPLLATWLSLFAAKKTGLQLKKFKFSGKRPVFDLHHFTLSGDNSGNNAAKLSVLDHQLQLAVTAEAEFFPK</sequence>
<reference evidence="2" key="1">
    <citation type="submission" date="2018-05" db="EMBL/GenBank/DDBJ databases">
        <authorList>
            <person name="Lanie J.A."/>
            <person name="Ng W.-L."/>
            <person name="Kazmierczak K.M."/>
            <person name="Andrzejewski T.M."/>
            <person name="Davidsen T.M."/>
            <person name="Wayne K.J."/>
            <person name="Tettelin H."/>
            <person name="Glass J.I."/>
            <person name="Rusch D."/>
            <person name="Podicherti R."/>
            <person name="Tsui H.-C.T."/>
            <person name="Winkler M.E."/>
        </authorList>
    </citation>
    <scope>NUCLEOTIDE SEQUENCE</scope>
</reference>
<dbReference type="PANTHER" id="PTHR28152:SF1">
    <property type="entry name" value="HYDROXYACYL-THIOESTER DEHYDRATASE TYPE 2, MITOCHONDRIAL"/>
    <property type="match status" value="1"/>
</dbReference>
<dbReference type="AlphaFoldDB" id="A0A381YR46"/>
<dbReference type="GO" id="GO:0019171">
    <property type="term" value="F:(3R)-hydroxyacyl-[acyl-carrier-protein] dehydratase activity"/>
    <property type="evidence" value="ECO:0007669"/>
    <property type="project" value="TreeGrafter"/>
</dbReference>
<dbReference type="PANTHER" id="PTHR28152">
    <property type="entry name" value="HYDROXYACYL-THIOESTER DEHYDRATASE TYPE 2, MITOCHONDRIAL"/>
    <property type="match status" value="1"/>
</dbReference>
<dbReference type="InterPro" id="IPR039569">
    <property type="entry name" value="FAS1-like_DH_region"/>
</dbReference>
<feature type="domain" description="FAS1-like dehydratase" evidence="1">
    <location>
        <begin position="46"/>
        <end position="112"/>
    </location>
</feature>
<name>A0A381YR46_9ZZZZ</name>
<dbReference type="InterPro" id="IPR052741">
    <property type="entry name" value="Mitochondrial_HTD2"/>
</dbReference>
<organism evidence="2">
    <name type="scientific">marine metagenome</name>
    <dbReference type="NCBI Taxonomy" id="408172"/>
    <lineage>
        <taxon>unclassified sequences</taxon>
        <taxon>metagenomes</taxon>
        <taxon>ecological metagenomes</taxon>
    </lineage>
</organism>
<dbReference type="EMBL" id="UINC01018740">
    <property type="protein sequence ID" value="SVA78977.1"/>
    <property type="molecule type" value="Genomic_DNA"/>
</dbReference>